<sequence>MATAKHKMHDVVPLKEAYEGKKAELGKTEAEIRQMIEEKQQRIRKVQRTVNYSEKRAEEEKEIGKQSFSSGRFYFEVQVKEKTMWTLGVARGSINRKENIPLSPEEGYWTIRLRNGNEYEALNVPRVLLSLKSQPQKVGVFVDYKEGLVSFYDVEAPALIYSFTGCSFTEKLFLDYLFKLLLIGDSSVGKTNLLLRFA</sequence>
<dbReference type="InterPro" id="IPR001870">
    <property type="entry name" value="B30.2/SPRY"/>
</dbReference>
<dbReference type="InterPro" id="IPR013320">
    <property type="entry name" value="ConA-like_dom_sf"/>
</dbReference>
<dbReference type="PANTHER" id="PTHR24103">
    <property type="entry name" value="E3 UBIQUITIN-PROTEIN LIGASE TRIM"/>
    <property type="match status" value="1"/>
</dbReference>
<dbReference type="PRINTS" id="PR01407">
    <property type="entry name" value="BUTYPHLNCDUF"/>
</dbReference>
<protein>
    <recommendedName>
        <fullName evidence="2">B30.2/SPRY domain-containing protein</fullName>
    </recommendedName>
</protein>
<dbReference type="AlphaFoldDB" id="A0AAD6F2W4"/>
<dbReference type="Proteomes" id="UP001219934">
    <property type="component" value="Unassembled WGS sequence"/>
</dbReference>
<feature type="non-terminal residue" evidence="3">
    <location>
        <position position="1"/>
    </location>
</feature>
<feature type="coiled-coil region" evidence="1">
    <location>
        <begin position="18"/>
        <end position="56"/>
    </location>
</feature>
<keyword evidence="1" id="KW-0175">Coiled coil</keyword>
<feature type="domain" description="B30.2/SPRY" evidence="2">
    <location>
        <begin position="10"/>
        <end position="198"/>
    </location>
</feature>
<dbReference type="Gene3D" id="2.60.120.920">
    <property type="match status" value="1"/>
</dbReference>
<dbReference type="PROSITE" id="PS50188">
    <property type="entry name" value="B302_SPRY"/>
    <property type="match status" value="1"/>
</dbReference>
<dbReference type="SUPFAM" id="SSF49899">
    <property type="entry name" value="Concanavalin A-like lectins/glucanases"/>
    <property type="match status" value="1"/>
</dbReference>
<dbReference type="InterPro" id="IPR043136">
    <property type="entry name" value="B30.2/SPRY_sf"/>
</dbReference>
<comment type="caution">
    <text evidence="3">The sequence shown here is derived from an EMBL/GenBank/DDBJ whole genome shotgun (WGS) entry which is preliminary data.</text>
</comment>
<organism evidence="3 4">
    <name type="scientific">Pogonophryne albipinna</name>
    <dbReference type="NCBI Taxonomy" id="1090488"/>
    <lineage>
        <taxon>Eukaryota</taxon>
        <taxon>Metazoa</taxon>
        <taxon>Chordata</taxon>
        <taxon>Craniata</taxon>
        <taxon>Vertebrata</taxon>
        <taxon>Euteleostomi</taxon>
        <taxon>Actinopterygii</taxon>
        <taxon>Neopterygii</taxon>
        <taxon>Teleostei</taxon>
        <taxon>Neoteleostei</taxon>
        <taxon>Acanthomorphata</taxon>
        <taxon>Eupercaria</taxon>
        <taxon>Perciformes</taxon>
        <taxon>Notothenioidei</taxon>
        <taxon>Pogonophryne</taxon>
    </lineage>
</organism>
<gene>
    <name evidence="3" type="ORF">JOQ06_025952</name>
</gene>
<evidence type="ECO:0000256" key="1">
    <source>
        <dbReference type="SAM" id="Coils"/>
    </source>
</evidence>
<dbReference type="InterPro" id="IPR003879">
    <property type="entry name" value="Butyrophylin_SPRY"/>
</dbReference>
<evidence type="ECO:0000313" key="4">
    <source>
        <dbReference type="Proteomes" id="UP001219934"/>
    </source>
</evidence>
<dbReference type="InterPro" id="IPR050143">
    <property type="entry name" value="TRIM/RBCC"/>
</dbReference>
<evidence type="ECO:0000259" key="2">
    <source>
        <dbReference type="PROSITE" id="PS50188"/>
    </source>
</evidence>
<dbReference type="Pfam" id="PF00622">
    <property type="entry name" value="SPRY"/>
    <property type="match status" value="1"/>
</dbReference>
<evidence type="ECO:0000313" key="3">
    <source>
        <dbReference type="EMBL" id="KAJ4919514.1"/>
    </source>
</evidence>
<dbReference type="EMBL" id="JAPTMU010000281">
    <property type="protein sequence ID" value="KAJ4919514.1"/>
    <property type="molecule type" value="Genomic_DNA"/>
</dbReference>
<name>A0AAD6F2W4_9TELE</name>
<accession>A0AAD6F2W4</accession>
<reference evidence="3" key="1">
    <citation type="submission" date="2022-11" db="EMBL/GenBank/DDBJ databases">
        <title>Chromosome-level genome of Pogonophryne albipinna.</title>
        <authorList>
            <person name="Jo E."/>
        </authorList>
    </citation>
    <scope>NUCLEOTIDE SEQUENCE</scope>
    <source>
        <strain evidence="3">SGF0006</strain>
        <tissue evidence="3">Muscle</tissue>
    </source>
</reference>
<dbReference type="SMART" id="SM00449">
    <property type="entry name" value="SPRY"/>
    <property type="match status" value="1"/>
</dbReference>
<proteinExistence type="predicted"/>
<keyword evidence="4" id="KW-1185">Reference proteome</keyword>
<dbReference type="CDD" id="cd13733">
    <property type="entry name" value="SPRY_PRY_C-I_1"/>
    <property type="match status" value="1"/>
</dbReference>
<dbReference type="InterPro" id="IPR003877">
    <property type="entry name" value="SPRY_dom"/>
</dbReference>